<evidence type="ECO:0000256" key="13">
    <source>
        <dbReference type="SAM" id="MobiDB-lite"/>
    </source>
</evidence>
<keyword evidence="8" id="KW-0833">Ubl conjugation pathway</keyword>
<evidence type="ECO:0000256" key="2">
    <source>
        <dbReference type="ARBA" id="ARBA00004141"/>
    </source>
</evidence>
<keyword evidence="11" id="KW-0472">Membrane</keyword>
<proteinExistence type="predicted"/>
<dbReference type="PANTHER" id="PTHR45977">
    <property type="entry name" value="TARGET OF ERK KINASE MPK-1"/>
    <property type="match status" value="1"/>
</dbReference>
<dbReference type="GO" id="GO:0006511">
    <property type="term" value="P:ubiquitin-dependent protein catabolic process"/>
    <property type="evidence" value="ECO:0007669"/>
    <property type="project" value="TreeGrafter"/>
</dbReference>
<keyword evidence="6" id="KW-0479">Metal-binding</keyword>
<dbReference type="EMBL" id="KQ965762">
    <property type="protein sequence ID" value="KXS15359.1"/>
    <property type="molecule type" value="Genomic_DNA"/>
</dbReference>
<evidence type="ECO:0000313" key="15">
    <source>
        <dbReference type="EMBL" id="KXS15359.1"/>
    </source>
</evidence>
<dbReference type="Pfam" id="PF13639">
    <property type="entry name" value="zf-RING_2"/>
    <property type="match status" value="1"/>
</dbReference>
<dbReference type="SUPFAM" id="SSF57850">
    <property type="entry name" value="RING/U-box"/>
    <property type="match status" value="1"/>
</dbReference>
<evidence type="ECO:0000256" key="5">
    <source>
        <dbReference type="ARBA" id="ARBA00022692"/>
    </source>
</evidence>
<keyword evidence="5" id="KW-0812">Transmembrane</keyword>
<evidence type="ECO:0000256" key="6">
    <source>
        <dbReference type="ARBA" id="ARBA00022723"/>
    </source>
</evidence>
<name>A0A139AF95_GONPJ</name>
<feature type="domain" description="RING-type" evidence="14">
    <location>
        <begin position="64"/>
        <end position="106"/>
    </location>
</feature>
<dbReference type="OrthoDB" id="8062037at2759"/>
<keyword evidence="7 12" id="KW-0863">Zinc-finger</keyword>
<keyword evidence="4" id="KW-0808">Transferase</keyword>
<reference evidence="15 16" key="1">
    <citation type="journal article" date="2015" name="Genome Biol. Evol.">
        <title>Phylogenomic analyses indicate that early fungi evolved digesting cell walls of algal ancestors of land plants.</title>
        <authorList>
            <person name="Chang Y."/>
            <person name="Wang S."/>
            <person name="Sekimoto S."/>
            <person name="Aerts A.L."/>
            <person name="Choi C."/>
            <person name="Clum A."/>
            <person name="LaButti K.M."/>
            <person name="Lindquist E.A."/>
            <person name="Yee Ngan C."/>
            <person name="Ohm R.A."/>
            <person name="Salamov A.A."/>
            <person name="Grigoriev I.V."/>
            <person name="Spatafora J.W."/>
            <person name="Berbee M.L."/>
        </authorList>
    </citation>
    <scope>NUCLEOTIDE SEQUENCE [LARGE SCALE GENOMIC DNA]</scope>
    <source>
        <strain evidence="15 16">JEL478</strain>
    </source>
</reference>
<evidence type="ECO:0000259" key="14">
    <source>
        <dbReference type="PROSITE" id="PS50089"/>
    </source>
</evidence>
<dbReference type="PROSITE" id="PS50089">
    <property type="entry name" value="ZF_RING_2"/>
    <property type="match status" value="1"/>
</dbReference>
<keyword evidence="10" id="KW-1133">Transmembrane helix</keyword>
<evidence type="ECO:0000313" key="16">
    <source>
        <dbReference type="Proteomes" id="UP000070544"/>
    </source>
</evidence>
<feature type="compositionally biased region" description="Low complexity" evidence="13">
    <location>
        <begin position="11"/>
        <end position="39"/>
    </location>
</feature>
<feature type="compositionally biased region" description="Pro residues" evidence="13">
    <location>
        <begin position="47"/>
        <end position="57"/>
    </location>
</feature>
<feature type="region of interest" description="Disordered" evidence="13">
    <location>
        <begin position="1"/>
        <end position="60"/>
    </location>
</feature>
<protein>
    <recommendedName>
        <fullName evidence="3">RING-type E3 ubiquitin transferase</fullName>
        <ecNumber evidence="3">2.3.2.27</ecNumber>
    </recommendedName>
</protein>
<dbReference type="InterPro" id="IPR001841">
    <property type="entry name" value="Znf_RING"/>
</dbReference>
<evidence type="ECO:0000256" key="12">
    <source>
        <dbReference type="PROSITE-ProRule" id="PRU00175"/>
    </source>
</evidence>
<evidence type="ECO:0000256" key="11">
    <source>
        <dbReference type="ARBA" id="ARBA00023136"/>
    </source>
</evidence>
<accession>A0A139AF95</accession>
<sequence length="114" mass="12070">MGEDDGTIHLTSPDSPSTPTAPTTLVPSPTSISSSFPFPAHISLAPTPSPAPPPPPQQHSHPNCPICLSPFHPGTLLRRLPCSHSFHVGCVDEWLVNGRAECPLCRFDVSCRGA</sequence>
<dbReference type="InterPro" id="IPR013083">
    <property type="entry name" value="Znf_RING/FYVE/PHD"/>
</dbReference>
<dbReference type="GO" id="GO:0008270">
    <property type="term" value="F:zinc ion binding"/>
    <property type="evidence" value="ECO:0007669"/>
    <property type="project" value="UniProtKB-KW"/>
</dbReference>
<gene>
    <name evidence="15" type="ORF">M427DRAFT_98812</name>
</gene>
<comment type="catalytic activity">
    <reaction evidence="1">
        <text>S-ubiquitinyl-[E2 ubiquitin-conjugating enzyme]-L-cysteine + [acceptor protein]-L-lysine = [E2 ubiquitin-conjugating enzyme]-L-cysteine + N(6)-ubiquitinyl-[acceptor protein]-L-lysine.</text>
        <dbReference type="EC" id="2.3.2.27"/>
    </reaction>
</comment>
<dbReference type="AlphaFoldDB" id="A0A139AF95"/>
<evidence type="ECO:0000256" key="1">
    <source>
        <dbReference type="ARBA" id="ARBA00000900"/>
    </source>
</evidence>
<dbReference type="GO" id="GO:0016020">
    <property type="term" value="C:membrane"/>
    <property type="evidence" value="ECO:0007669"/>
    <property type="project" value="UniProtKB-SubCell"/>
</dbReference>
<organism evidence="15 16">
    <name type="scientific">Gonapodya prolifera (strain JEL478)</name>
    <name type="common">Monoblepharis prolifera</name>
    <dbReference type="NCBI Taxonomy" id="1344416"/>
    <lineage>
        <taxon>Eukaryota</taxon>
        <taxon>Fungi</taxon>
        <taxon>Fungi incertae sedis</taxon>
        <taxon>Chytridiomycota</taxon>
        <taxon>Chytridiomycota incertae sedis</taxon>
        <taxon>Monoblepharidomycetes</taxon>
        <taxon>Monoblepharidales</taxon>
        <taxon>Gonapodyaceae</taxon>
        <taxon>Gonapodya</taxon>
    </lineage>
</organism>
<dbReference type="Gene3D" id="3.30.40.10">
    <property type="entry name" value="Zinc/RING finger domain, C3HC4 (zinc finger)"/>
    <property type="match status" value="1"/>
</dbReference>
<evidence type="ECO:0000256" key="4">
    <source>
        <dbReference type="ARBA" id="ARBA00022679"/>
    </source>
</evidence>
<keyword evidence="9" id="KW-0862">Zinc</keyword>
<evidence type="ECO:0000256" key="8">
    <source>
        <dbReference type="ARBA" id="ARBA00022786"/>
    </source>
</evidence>
<dbReference type="PANTHER" id="PTHR45977:SF4">
    <property type="entry name" value="RING-TYPE DOMAIN-CONTAINING PROTEIN"/>
    <property type="match status" value="1"/>
</dbReference>
<keyword evidence="16" id="KW-1185">Reference proteome</keyword>
<dbReference type="SMART" id="SM00184">
    <property type="entry name" value="RING"/>
    <property type="match status" value="1"/>
</dbReference>
<evidence type="ECO:0000256" key="7">
    <source>
        <dbReference type="ARBA" id="ARBA00022771"/>
    </source>
</evidence>
<evidence type="ECO:0000256" key="3">
    <source>
        <dbReference type="ARBA" id="ARBA00012483"/>
    </source>
</evidence>
<dbReference type="GO" id="GO:0061630">
    <property type="term" value="F:ubiquitin protein ligase activity"/>
    <property type="evidence" value="ECO:0007669"/>
    <property type="project" value="UniProtKB-EC"/>
</dbReference>
<dbReference type="Proteomes" id="UP000070544">
    <property type="component" value="Unassembled WGS sequence"/>
</dbReference>
<evidence type="ECO:0000256" key="10">
    <source>
        <dbReference type="ARBA" id="ARBA00022989"/>
    </source>
</evidence>
<evidence type="ECO:0000256" key="9">
    <source>
        <dbReference type="ARBA" id="ARBA00022833"/>
    </source>
</evidence>
<dbReference type="EC" id="2.3.2.27" evidence="3"/>
<dbReference type="STRING" id="1344416.A0A139AF95"/>
<dbReference type="GO" id="GO:0016567">
    <property type="term" value="P:protein ubiquitination"/>
    <property type="evidence" value="ECO:0007669"/>
    <property type="project" value="TreeGrafter"/>
</dbReference>
<comment type="subcellular location">
    <subcellularLocation>
        <location evidence="2">Membrane</location>
        <topology evidence="2">Multi-pass membrane protein</topology>
    </subcellularLocation>
</comment>